<organism evidence="1 2">
    <name type="scientific">Candidatus Methanomarinus sp</name>
    <dbReference type="NCBI Taxonomy" id="3386244"/>
    <lineage>
        <taxon>Archaea</taxon>
        <taxon>Methanobacteriati</taxon>
        <taxon>Methanobacteriota</taxon>
        <taxon>Stenosarchaea group</taxon>
        <taxon>Methanomicrobia</taxon>
        <taxon>Methanosarcinales</taxon>
        <taxon>ANME-2 cluster</taxon>
        <taxon>Candidatus Methanocomedenaceae</taxon>
        <taxon>Candidatus Methanomarinus</taxon>
    </lineage>
</organism>
<dbReference type="EMBL" id="QYBA01000176">
    <property type="protein sequence ID" value="TKY91538.1"/>
    <property type="molecule type" value="Genomic_DNA"/>
</dbReference>
<dbReference type="Proteomes" id="UP000315423">
    <property type="component" value="Unassembled WGS sequence"/>
</dbReference>
<dbReference type="EC" id="3.5.4.27" evidence="1"/>
<evidence type="ECO:0000313" key="2">
    <source>
        <dbReference type="Proteomes" id="UP000315423"/>
    </source>
</evidence>
<protein>
    <submittedName>
        <fullName evidence="1">Methenyltetrahydromethanopterin cyclohydrolase</fullName>
        <ecNumber evidence="1">3.5.4.27</ecNumber>
    </submittedName>
</protein>
<keyword evidence="1" id="KW-0378">Hydrolase</keyword>
<proteinExistence type="predicted"/>
<reference evidence="1" key="1">
    <citation type="submission" date="2018-09" db="EMBL/GenBank/DDBJ databases">
        <title>A genomic encyclopedia of anaerobic methanotrophic archaea.</title>
        <authorList>
            <person name="Skennerton C.T."/>
            <person name="Chadwick G.L."/>
            <person name="Laso-Perez R."/>
            <person name="Leu A.O."/>
            <person name="Speth D.R."/>
            <person name="Yu H."/>
            <person name="Morgan-Lang C."/>
            <person name="Hatzenpichler R."/>
            <person name="Goudeau D."/>
            <person name="Malmstrom R."/>
            <person name="Woyke T."/>
            <person name="Hallam S."/>
            <person name="Tyson G.W."/>
            <person name="Wegener G."/>
            <person name="Boetius A."/>
            <person name="Orphan V.J."/>
        </authorList>
    </citation>
    <scope>NUCLEOTIDE SEQUENCE</scope>
    <source>
        <strain evidence="1">CONS3730D10UFb2</strain>
    </source>
</reference>
<comment type="caution">
    <text evidence="1">The sequence shown here is derived from an EMBL/GenBank/DDBJ whole genome shotgun (WGS) entry which is preliminary data.</text>
</comment>
<evidence type="ECO:0000313" key="1">
    <source>
        <dbReference type="EMBL" id="TKY91538.1"/>
    </source>
</evidence>
<sequence length="316" mass="34266">MLSVNEKGLEIAEEMMDWSEELKVKTIELKNGSKVIDCGVNESGSYDAGLMFTDICMGGLATTSISVQKVSEIPLAFIDVTTDHPSIACLGAQKAGWQVQVDKFFAMGSGPGRALALKPKHTFDRIQYEDEFDYCVIALESNAIPDEKVMQHIADECKVDVEKTIALVAPTASIVGSVQVSGRVVETGIFKLNELGFDTTQVVCGTGTAPIAPVVENDLKAMGSTNDSVIYYGSIALTTRGFDEELFKRVPSVTSSDYGKPFFKTFKDAGYDFYKIDANIFTPAELTVNDLDNGKTYHSGHLNSEVILESYGISGI</sequence>
<accession>A0AC61SA50</accession>
<name>A0AC61SA50_9EURY</name>
<gene>
    <name evidence="1" type="primary">mch</name>
    <name evidence="1" type="ORF">C5S46_05275</name>
</gene>